<dbReference type="PANTHER" id="PTHR11606:SF13">
    <property type="entry name" value="GLUTAMATE DEHYDROGENASE 1, MITOCHONDRIAL"/>
    <property type="match status" value="1"/>
</dbReference>
<sequence length="114" mass="12726">MAPIKDMGTTPPASSAFVSKLFPRHSKKRYICAGGLVLHDNRCHPEIIAEAANGPTTPAADKILIDRNILVIPDLYINAGGVTVSFFEWLKNLNHVSYGRLTFKYERESNYHLL</sequence>
<dbReference type="Pfam" id="PF00208">
    <property type="entry name" value="ELFV_dehydrog"/>
    <property type="match status" value="1"/>
</dbReference>
<dbReference type="GO" id="GO:0005739">
    <property type="term" value="C:mitochondrion"/>
    <property type="evidence" value="ECO:0007669"/>
    <property type="project" value="TreeGrafter"/>
</dbReference>
<dbReference type="InterPro" id="IPR006096">
    <property type="entry name" value="Glu/Leu/Phe/Val/Trp_DH_C"/>
</dbReference>
<reference evidence="3" key="1">
    <citation type="submission" date="2022-03" db="EMBL/GenBank/DDBJ databases">
        <authorList>
            <person name="Lindestad O."/>
        </authorList>
    </citation>
    <scope>NUCLEOTIDE SEQUENCE</scope>
</reference>
<dbReference type="OrthoDB" id="6718861at2759"/>
<dbReference type="GO" id="GO:0006538">
    <property type="term" value="P:L-glutamate catabolic process"/>
    <property type="evidence" value="ECO:0007669"/>
    <property type="project" value="TreeGrafter"/>
</dbReference>
<evidence type="ECO:0000259" key="2">
    <source>
        <dbReference type="SMART" id="SM00839"/>
    </source>
</evidence>
<dbReference type="GO" id="GO:0004352">
    <property type="term" value="F:glutamate dehydrogenase (NAD+) activity"/>
    <property type="evidence" value="ECO:0007669"/>
    <property type="project" value="TreeGrafter"/>
</dbReference>
<name>A0A8S4QHB1_9NEOP</name>
<dbReference type="InterPro" id="IPR036291">
    <property type="entry name" value="NAD(P)-bd_dom_sf"/>
</dbReference>
<feature type="non-terminal residue" evidence="3">
    <location>
        <position position="1"/>
    </location>
</feature>
<dbReference type="Proteomes" id="UP000838756">
    <property type="component" value="Unassembled WGS sequence"/>
</dbReference>
<evidence type="ECO:0000256" key="1">
    <source>
        <dbReference type="ARBA" id="ARBA00023002"/>
    </source>
</evidence>
<feature type="domain" description="Glutamate/phenylalanine/leucine/valine/L-tryptophan dehydrogenase C-terminal" evidence="2">
    <location>
        <begin position="1"/>
        <end position="107"/>
    </location>
</feature>
<accession>A0A8S4QHB1</accession>
<gene>
    <name evidence="3" type="primary">jg4280</name>
    <name evidence="3" type="ORF">PAEG_LOCUS1374</name>
</gene>
<dbReference type="PANTHER" id="PTHR11606">
    <property type="entry name" value="GLUTAMATE DEHYDROGENASE"/>
    <property type="match status" value="1"/>
</dbReference>
<evidence type="ECO:0000313" key="4">
    <source>
        <dbReference type="Proteomes" id="UP000838756"/>
    </source>
</evidence>
<proteinExistence type="predicted"/>
<dbReference type="Gene3D" id="3.40.50.720">
    <property type="entry name" value="NAD(P)-binding Rossmann-like Domain"/>
    <property type="match status" value="1"/>
</dbReference>
<protein>
    <submittedName>
        <fullName evidence="3">Jg4280 protein</fullName>
    </submittedName>
</protein>
<evidence type="ECO:0000313" key="3">
    <source>
        <dbReference type="EMBL" id="CAH2208876.1"/>
    </source>
</evidence>
<keyword evidence="4" id="KW-1185">Reference proteome</keyword>
<dbReference type="AlphaFoldDB" id="A0A8S4QHB1"/>
<dbReference type="SUPFAM" id="SSF51735">
    <property type="entry name" value="NAD(P)-binding Rossmann-fold domains"/>
    <property type="match status" value="1"/>
</dbReference>
<dbReference type="EMBL" id="CAKXAJ010004779">
    <property type="protein sequence ID" value="CAH2208876.1"/>
    <property type="molecule type" value="Genomic_DNA"/>
</dbReference>
<keyword evidence="1" id="KW-0560">Oxidoreductase</keyword>
<organism evidence="3 4">
    <name type="scientific">Pararge aegeria aegeria</name>
    <dbReference type="NCBI Taxonomy" id="348720"/>
    <lineage>
        <taxon>Eukaryota</taxon>
        <taxon>Metazoa</taxon>
        <taxon>Ecdysozoa</taxon>
        <taxon>Arthropoda</taxon>
        <taxon>Hexapoda</taxon>
        <taxon>Insecta</taxon>
        <taxon>Pterygota</taxon>
        <taxon>Neoptera</taxon>
        <taxon>Endopterygota</taxon>
        <taxon>Lepidoptera</taxon>
        <taxon>Glossata</taxon>
        <taxon>Ditrysia</taxon>
        <taxon>Papilionoidea</taxon>
        <taxon>Nymphalidae</taxon>
        <taxon>Satyrinae</taxon>
        <taxon>Satyrini</taxon>
        <taxon>Parargina</taxon>
        <taxon>Pararge</taxon>
    </lineage>
</organism>
<dbReference type="SMART" id="SM00839">
    <property type="entry name" value="ELFV_dehydrog"/>
    <property type="match status" value="1"/>
</dbReference>
<comment type="caution">
    <text evidence="3">The sequence shown here is derived from an EMBL/GenBank/DDBJ whole genome shotgun (WGS) entry which is preliminary data.</text>
</comment>